<dbReference type="PANTHER" id="PTHR46238:SF10">
    <property type="entry name" value="SWI_SNF COMPLEX SUBUNIT SWI3C"/>
    <property type="match status" value="1"/>
</dbReference>
<evidence type="ECO:0000313" key="2">
    <source>
        <dbReference type="Proteomes" id="UP000824120"/>
    </source>
</evidence>
<keyword evidence="2" id="KW-1185">Reference proteome</keyword>
<dbReference type="AlphaFoldDB" id="A0A9J6A8J9"/>
<dbReference type="OrthoDB" id="768353at2759"/>
<sequence>MTLKCKRYGNNIPAGWPLRLAGWPYEASEPNEVGLKRLVPKWAEKIEPNPLIQGEIDKDVTHHIGAEWMKWRLASGVLSDKNVPPKLKCKFYGVVVRPAILYGVKCWPIKSSLIQKMKVVMMKMLRWMCGFTRWHIFITLIGHLTI</sequence>
<dbReference type="EMBL" id="JACXVP010000002">
    <property type="protein sequence ID" value="KAG5620596.1"/>
    <property type="molecule type" value="Genomic_DNA"/>
</dbReference>
<dbReference type="Proteomes" id="UP000824120">
    <property type="component" value="Chromosome 2"/>
</dbReference>
<organism evidence="1 2">
    <name type="scientific">Solanum commersonii</name>
    <name type="common">Commerson's wild potato</name>
    <name type="synonym">Commerson's nightshade</name>
    <dbReference type="NCBI Taxonomy" id="4109"/>
    <lineage>
        <taxon>Eukaryota</taxon>
        <taxon>Viridiplantae</taxon>
        <taxon>Streptophyta</taxon>
        <taxon>Embryophyta</taxon>
        <taxon>Tracheophyta</taxon>
        <taxon>Spermatophyta</taxon>
        <taxon>Magnoliopsida</taxon>
        <taxon>eudicotyledons</taxon>
        <taxon>Gunneridae</taxon>
        <taxon>Pentapetalae</taxon>
        <taxon>asterids</taxon>
        <taxon>lamiids</taxon>
        <taxon>Solanales</taxon>
        <taxon>Solanaceae</taxon>
        <taxon>Solanoideae</taxon>
        <taxon>Solaneae</taxon>
        <taxon>Solanum</taxon>
    </lineage>
</organism>
<evidence type="ECO:0000313" key="1">
    <source>
        <dbReference type="EMBL" id="KAG5620596.1"/>
    </source>
</evidence>
<comment type="caution">
    <text evidence="1">The sequence shown here is derived from an EMBL/GenBank/DDBJ whole genome shotgun (WGS) entry which is preliminary data.</text>
</comment>
<dbReference type="PANTHER" id="PTHR46238">
    <property type="entry name" value="REVERSE TRANSCRIPTASE DOMAIN-CONTAINING PROTEIN"/>
    <property type="match status" value="1"/>
</dbReference>
<proteinExistence type="predicted"/>
<protein>
    <submittedName>
        <fullName evidence="1">Uncharacterized protein</fullName>
    </submittedName>
</protein>
<name>A0A9J6A8J9_SOLCO</name>
<accession>A0A9J6A8J9</accession>
<reference evidence="1 2" key="1">
    <citation type="submission" date="2020-09" db="EMBL/GenBank/DDBJ databases">
        <title>De no assembly of potato wild relative species, Solanum commersonii.</title>
        <authorList>
            <person name="Cho K."/>
        </authorList>
    </citation>
    <scope>NUCLEOTIDE SEQUENCE [LARGE SCALE GENOMIC DNA]</scope>
    <source>
        <strain evidence="1">LZ3.2</strain>
        <tissue evidence="1">Leaf</tissue>
    </source>
</reference>
<gene>
    <name evidence="1" type="ORF">H5410_005814</name>
</gene>